<dbReference type="HAMAP" id="MF_02207">
    <property type="entry name" value="MreB"/>
    <property type="match status" value="1"/>
</dbReference>
<dbReference type="NCBIfam" id="TIGR00904">
    <property type="entry name" value="mreB"/>
    <property type="match status" value="1"/>
</dbReference>
<keyword evidence="3 6" id="KW-0067">ATP-binding</keyword>
<name>A0A2H0PVP1_9BACT</name>
<feature type="binding site" evidence="6">
    <location>
        <begin position="24"/>
        <end position="26"/>
    </location>
    <ligand>
        <name>ATP</name>
        <dbReference type="ChEBI" id="CHEBI:30616"/>
    </ligand>
</feature>
<dbReference type="GO" id="GO:0005737">
    <property type="term" value="C:cytoplasm"/>
    <property type="evidence" value="ECO:0007669"/>
    <property type="project" value="UniProtKB-SubCell"/>
</dbReference>
<evidence type="ECO:0000256" key="3">
    <source>
        <dbReference type="ARBA" id="ARBA00022840"/>
    </source>
</evidence>
<protein>
    <recommendedName>
        <fullName evidence="6">Cell shape-determining protein MreB</fullName>
    </recommendedName>
</protein>
<dbReference type="Proteomes" id="UP000236846">
    <property type="component" value="Unassembled WGS sequence"/>
</dbReference>
<dbReference type="InterPro" id="IPR004753">
    <property type="entry name" value="MreB"/>
</dbReference>
<comment type="similarity">
    <text evidence="5 6">Belongs to the FtsA/MreB family.</text>
</comment>
<comment type="subcellular location">
    <subcellularLocation>
        <location evidence="6">Cytoplasm</location>
    </subcellularLocation>
    <text evidence="6">Membrane-associated.</text>
</comment>
<proteinExistence type="inferred from homology"/>
<dbReference type="GO" id="GO:0005524">
    <property type="term" value="F:ATP binding"/>
    <property type="evidence" value="ECO:0007669"/>
    <property type="project" value="UniProtKB-KW"/>
</dbReference>
<dbReference type="Gene3D" id="3.30.420.40">
    <property type="match status" value="2"/>
</dbReference>
<dbReference type="GO" id="GO:0000902">
    <property type="term" value="P:cell morphogenesis"/>
    <property type="evidence" value="ECO:0007669"/>
    <property type="project" value="InterPro"/>
</dbReference>
<dbReference type="EMBL" id="PCXE01000038">
    <property type="protein sequence ID" value="PIR26113.1"/>
    <property type="molecule type" value="Genomic_DNA"/>
</dbReference>
<comment type="function">
    <text evidence="6">Forms membrane-associated dynamic filaments that are essential for cell shape determination. Acts by regulating cell wall synthesis and cell elongation, and thus cell shape. A feedback loop between cell geometry and MreB localization may maintain elongated cell shape by targeting cell wall growth to regions of negative cell wall curvature.</text>
</comment>
<evidence type="ECO:0000256" key="2">
    <source>
        <dbReference type="ARBA" id="ARBA00022741"/>
    </source>
</evidence>
<dbReference type="PANTHER" id="PTHR42749">
    <property type="entry name" value="CELL SHAPE-DETERMINING PROTEIN MREB"/>
    <property type="match status" value="1"/>
</dbReference>
<dbReference type="PRINTS" id="PR01652">
    <property type="entry name" value="SHAPEPROTEIN"/>
</dbReference>
<sequence>MAAFSPLDNLWSLFSKDIGMDLGTANTLVYVKGRGIVINEPSVVAINLKTNQILAVGKDAKKMVGRTPGHIVASRPLRYGVVSDFEVTEKMLKYFFDKVHSEVSPYFPHRPRLVIGVPLGGTEVERRAVVQAAKNAGARAVYLVEEPMAAAIGAKLPIAEPNGVFIIDIGGGTAEIAVISLGGIVISKSIRYAGDKLNDDIINFVREEFKLAIGERTAEEVKIAIGSVKDSGQNHDMVIKGRNLITGLPQEMIIKEKHVREAIKDSIENLIEAAQETIERTPPELVADLMNRGLIMAGGGSLLGGLAEYLSEKTCVPVKVAEDPMTAVVRGTSMILEDLDTLSEVLVDTDLQQVPL</sequence>
<evidence type="ECO:0000313" key="8">
    <source>
        <dbReference type="Proteomes" id="UP000236846"/>
    </source>
</evidence>
<comment type="subunit">
    <text evidence="6">Forms polymers.</text>
</comment>
<gene>
    <name evidence="6" type="primary">mreB</name>
    <name evidence="7" type="ORF">COV41_02175</name>
</gene>
<evidence type="ECO:0000313" key="7">
    <source>
        <dbReference type="EMBL" id="PIR26113.1"/>
    </source>
</evidence>
<dbReference type="SUPFAM" id="SSF53067">
    <property type="entry name" value="Actin-like ATPase domain"/>
    <property type="match status" value="2"/>
</dbReference>
<dbReference type="InterPro" id="IPR056546">
    <property type="entry name" value="MreB_MamK-like"/>
</dbReference>
<accession>A0A2H0PVP1</accession>
<evidence type="ECO:0000256" key="5">
    <source>
        <dbReference type="ARBA" id="ARBA00023458"/>
    </source>
</evidence>
<dbReference type="PANTHER" id="PTHR42749:SF1">
    <property type="entry name" value="CELL SHAPE-DETERMINING PROTEIN MREB"/>
    <property type="match status" value="1"/>
</dbReference>
<organism evidence="7 8">
    <name type="scientific">Candidatus Brennerbacteria bacterium CG11_big_fil_rev_8_21_14_0_20_43_10</name>
    <dbReference type="NCBI Taxonomy" id="1974523"/>
    <lineage>
        <taxon>Bacteria</taxon>
        <taxon>Candidatus Brenneribacteriota</taxon>
    </lineage>
</organism>
<keyword evidence="2 6" id="KW-0547">Nucleotide-binding</keyword>
<dbReference type="InterPro" id="IPR043129">
    <property type="entry name" value="ATPase_NBD"/>
</dbReference>
<dbReference type="GO" id="GO:0008360">
    <property type="term" value="P:regulation of cell shape"/>
    <property type="evidence" value="ECO:0007669"/>
    <property type="project" value="UniProtKB-UniRule"/>
</dbReference>
<evidence type="ECO:0000256" key="1">
    <source>
        <dbReference type="ARBA" id="ARBA00022490"/>
    </source>
</evidence>
<feature type="binding site" evidence="6">
    <location>
        <begin position="299"/>
        <end position="302"/>
    </location>
    <ligand>
        <name>ATP</name>
        <dbReference type="ChEBI" id="CHEBI:30616"/>
    </ligand>
</feature>
<keyword evidence="4 6" id="KW-0133">Cell shape</keyword>
<dbReference type="Pfam" id="PF06723">
    <property type="entry name" value="MreB_Mbl"/>
    <property type="match status" value="1"/>
</dbReference>
<reference evidence="7 8" key="1">
    <citation type="submission" date="2017-09" db="EMBL/GenBank/DDBJ databases">
        <title>Depth-based differentiation of microbial function through sediment-hosted aquifers and enrichment of novel symbionts in the deep terrestrial subsurface.</title>
        <authorList>
            <person name="Probst A.J."/>
            <person name="Ladd B."/>
            <person name="Jarett J.K."/>
            <person name="Geller-Mcgrath D.E."/>
            <person name="Sieber C.M."/>
            <person name="Emerson J.B."/>
            <person name="Anantharaman K."/>
            <person name="Thomas B.C."/>
            <person name="Malmstrom R."/>
            <person name="Stieglmeier M."/>
            <person name="Klingl A."/>
            <person name="Woyke T."/>
            <person name="Ryan C.M."/>
            <person name="Banfield J.F."/>
        </authorList>
    </citation>
    <scope>NUCLEOTIDE SEQUENCE [LARGE SCALE GENOMIC DNA]</scope>
    <source>
        <strain evidence="7">CG11_big_fil_rev_8_21_14_0_20_43_10</strain>
    </source>
</reference>
<feature type="binding site" evidence="6">
    <location>
        <begin position="219"/>
        <end position="222"/>
    </location>
    <ligand>
        <name>ATP</name>
        <dbReference type="ChEBI" id="CHEBI:30616"/>
    </ligand>
</feature>
<feature type="binding site" evidence="6">
    <location>
        <begin position="171"/>
        <end position="173"/>
    </location>
    <ligand>
        <name>ATP</name>
        <dbReference type="ChEBI" id="CHEBI:30616"/>
    </ligand>
</feature>
<dbReference type="NCBIfam" id="NF010539">
    <property type="entry name" value="PRK13927.1"/>
    <property type="match status" value="1"/>
</dbReference>
<keyword evidence="1 6" id="KW-0963">Cytoplasm</keyword>
<comment type="caution">
    <text evidence="7">The sequence shown here is derived from an EMBL/GenBank/DDBJ whole genome shotgun (WGS) entry which is preliminary data.</text>
</comment>
<dbReference type="CDD" id="cd10225">
    <property type="entry name" value="ASKHA_NBD_MreB-like"/>
    <property type="match status" value="1"/>
</dbReference>
<evidence type="ECO:0000256" key="4">
    <source>
        <dbReference type="ARBA" id="ARBA00022960"/>
    </source>
</evidence>
<evidence type="ECO:0000256" key="6">
    <source>
        <dbReference type="HAMAP-Rule" id="MF_02207"/>
    </source>
</evidence>
<dbReference type="AlphaFoldDB" id="A0A2H0PVP1"/>